<dbReference type="Proteomes" id="UP000318017">
    <property type="component" value="Chromosome"/>
</dbReference>
<gene>
    <name evidence="2" type="ORF">Q31a_29230</name>
</gene>
<protein>
    <recommendedName>
        <fullName evidence="1">Zinc-ribbon domain-containing protein</fullName>
    </recommendedName>
</protein>
<dbReference type="InterPro" id="IPR011201">
    <property type="entry name" value="Zinc-ribbon_6_bact"/>
</dbReference>
<dbReference type="EMBL" id="CP036298">
    <property type="protein sequence ID" value="QDV24603.1"/>
    <property type="molecule type" value="Genomic_DNA"/>
</dbReference>
<dbReference type="Pfam" id="PF15887">
    <property type="entry name" value="Peptidase_Mx"/>
    <property type="match status" value="1"/>
</dbReference>
<sequence>MKTSKCRCGNRIYFNNSVCVGCQSVLGRCTSCGSLASFQGEAEQLSCDRCGSVAHRCLNQSYGVCNSFNSSAGSLCHWCEFTTVIPDLSAPEAQPRWAALETAKRQLLVQLQHLGMPPFVGNLQETHPLRFEFLEDRIDSDGKVHQAFTGHEDGVVVINMVEADSVQRESLRVRLGEPQRTLIGHLRHEIGHYIDWSFASRVALKDYHDLFGDPFAVDYEQAMQNHYANGAPADWATSFVSQYATMHPWEDFAETVNVYLDIMAIASTANDQGRANFDLSPQADVGGLVREVLKIVIEASEYNFDLGLQPLLPEKLPKAVLTKLNYVHALRSKELSPEIASSHAV</sequence>
<keyword evidence="3" id="KW-1185">Reference proteome</keyword>
<dbReference type="AlphaFoldDB" id="A0A518G7N5"/>
<evidence type="ECO:0000313" key="3">
    <source>
        <dbReference type="Proteomes" id="UP000318017"/>
    </source>
</evidence>
<name>A0A518G7N5_9BACT</name>
<feature type="domain" description="Zinc-ribbon" evidence="1">
    <location>
        <begin position="5"/>
        <end position="89"/>
    </location>
</feature>
<accession>A0A518G7N5</accession>
<reference evidence="2 3" key="1">
    <citation type="submission" date="2019-02" db="EMBL/GenBank/DDBJ databases">
        <title>Deep-cultivation of Planctomycetes and their phenomic and genomic characterization uncovers novel biology.</title>
        <authorList>
            <person name="Wiegand S."/>
            <person name="Jogler M."/>
            <person name="Boedeker C."/>
            <person name="Pinto D."/>
            <person name="Vollmers J."/>
            <person name="Rivas-Marin E."/>
            <person name="Kohn T."/>
            <person name="Peeters S.H."/>
            <person name="Heuer A."/>
            <person name="Rast P."/>
            <person name="Oberbeckmann S."/>
            <person name="Bunk B."/>
            <person name="Jeske O."/>
            <person name="Meyerdierks A."/>
            <person name="Storesund J.E."/>
            <person name="Kallscheuer N."/>
            <person name="Luecker S."/>
            <person name="Lage O.M."/>
            <person name="Pohl T."/>
            <person name="Merkel B.J."/>
            <person name="Hornburger P."/>
            <person name="Mueller R.-W."/>
            <person name="Bruemmer F."/>
            <person name="Labrenz M."/>
            <person name="Spormann A.M."/>
            <person name="Op den Camp H."/>
            <person name="Overmann J."/>
            <person name="Amann R."/>
            <person name="Jetten M.S.M."/>
            <person name="Mascher T."/>
            <person name="Medema M.H."/>
            <person name="Devos D.P."/>
            <person name="Kaster A.-K."/>
            <person name="Ovreas L."/>
            <person name="Rohde M."/>
            <person name="Galperin M.Y."/>
            <person name="Jogler C."/>
        </authorList>
    </citation>
    <scope>NUCLEOTIDE SEQUENCE [LARGE SCALE GENOMIC DNA]</scope>
    <source>
        <strain evidence="2 3">Q31a</strain>
    </source>
</reference>
<dbReference type="OrthoDB" id="256753at2"/>
<evidence type="ECO:0000259" key="1">
    <source>
        <dbReference type="Pfam" id="PF10005"/>
    </source>
</evidence>
<organism evidence="2 3">
    <name type="scientific">Aureliella helgolandensis</name>
    <dbReference type="NCBI Taxonomy" id="2527968"/>
    <lineage>
        <taxon>Bacteria</taxon>
        <taxon>Pseudomonadati</taxon>
        <taxon>Planctomycetota</taxon>
        <taxon>Planctomycetia</taxon>
        <taxon>Pirellulales</taxon>
        <taxon>Pirellulaceae</taxon>
        <taxon>Aureliella</taxon>
    </lineage>
</organism>
<dbReference type="KEGG" id="ahel:Q31a_29230"/>
<dbReference type="Pfam" id="PF10005">
    <property type="entry name" value="Zn_ribbon_DZR_6"/>
    <property type="match status" value="1"/>
</dbReference>
<dbReference type="RefSeq" id="WP_145078428.1">
    <property type="nucleotide sequence ID" value="NZ_CP036298.1"/>
</dbReference>
<evidence type="ECO:0000313" key="2">
    <source>
        <dbReference type="EMBL" id="QDV24603.1"/>
    </source>
</evidence>
<dbReference type="Gene3D" id="3.40.390.70">
    <property type="match status" value="1"/>
</dbReference>
<proteinExistence type="predicted"/>
<dbReference type="InterPro" id="IPR031321">
    <property type="entry name" value="UCP012641"/>
</dbReference>